<dbReference type="PANTHER" id="PTHR24276">
    <property type="entry name" value="POLYSERASE-RELATED"/>
    <property type="match status" value="1"/>
</dbReference>
<dbReference type="GO" id="GO:0004252">
    <property type="term" value="F:serine-type endopeptidase activity"/>
    <property type="evidence" value="ECO:0007669"/>
    <property type="project" value="InterPro"/>
</dbReference>
<reference evidence="4 5" key="1">
    <citation type="submission" date="2016-11" db="EMBL/GenBank/DDBJ databases">
        <title>Draft Genome Sequences of Nine Cyanobacterial Strains from Diverse Habitats.</title>
        <authorList>
            <person name="Zhu T."/>
            <person name="Hou S."/>
            <person name="Lu X."/>
            <person name="Hess W.R."/>
        </authorList>
    </citation>
    <scope>NUCLEOTIDE SEQUENCE [LARGE SCALE GENOMIC DNA]</scope>
    <source>
        <strain evidence="4 5">IAM M-71</strain>
    </source>
</reference>
<dbReference type="InterPro" id="IPR018114">
    <property type="entry name" value="TRYPSIN_HIS"/>
</dbReference>
<proteinExistence type="inferred from homology"/>
<comment type="caution">
    <text evidence="4">The sequence shown here is derived from an EMBL/GenBank/DDBJ whole genome shotgun (WGS) entry which is preliminary data.</text>
</comment>
<dbReference type="SUPFAM" id="SSF50494">
    <property type="entry name" value="Trypsin-like serine proteases"/>
    <property type="match status" value="1"/>
</dbReference>
<sequence length="356" mass="38137">MAFPHFQKPFKSLKYTITSGVIIIAGLFVNLEIDDRAQAIVVSGDPNDYIVNPGNGFDGVVSLSLQTSLGRFLCSGSLLPSGRHILTAAHCLTDNFGFNITNGATAFFDLPTGKFGIKTANIFIYPDWDGFADFDSFGGDLAILELASAAPEAAQRYDIYRNTDEIGQVSTKVGYGLSGQGNQGFNPRQYPFGVKRSGQNVYEFLGENLDPGVLPNAILLYDFDSGSPENDAFGFVGIPDLGLGLSEVNTAAGDSGGPTFINGLIAGVTSYGQCFFNTINFECFSPPDVDNIGNFSFGEFSGDTRVSTYASYIDDVLAGKVTPTSKVPEPNTMFALFTFAALAVSSRFKRKAKEKV</sequence>
<evidence type="ECO:0000256" key="1">
    <source>
        <dbReference type="ARBA" id="ARBA00007664"/>
    </source>
</evidence>
<feature type="domain" description="Peptidase S1" evidence="3">
    <location>
        <begin position="41"/>
        <end position="318"/>
    </location>
</feature>
<evidence type="ECO:0000313" key="4">
    <source>
        <dbReference type="EMBL" id="OKH33338.1"/>
    </source>
</evidence>
<dbReference type="GO" id="GO:0006508">
    <property type="term" value="P:proteolysis"/>
    <property type="evidence" value="ECO:0007669"/>
    <property type="project" value="InterPro"/>
</dbReference>
<dbReference type="PROSITE" id="PS00134">
    <property type="entry name" value="TRYPSIN_HIS"/>
    <property type="match status" value="1"/>
</dbReference>
<evidence type="ECO:0000313" key="5">
    <source>
        <dbReference type="Proteomes" id="UP000185860"/>
    </source>
</evidence>
<accession>A0A1U7IA47</accession>
<dbReference type="AlphaFoldDB" id="A0A1U7IA47"/>
<evidence type="ECO:0000256" key="2">
    <source>
        <dbReference type="ARBA" id="ARBA00023157"/>
    </source>
</evidence>
<dbReference type="EMBL" id="MRCE01000030">
    <property type="protein sequence ID" value="OKH33338.1"/>
    <property type="molecule type" value="Genomic_DNA"/>
</dbReference>
<dbReference type="InterPro" id="IPR050430">
    <property type="entry name" value="Peptidase_S1"/>
</dbReference>
<dbReference type="RefSeq" id="WP_073595906.1">
    <property type="nucleotide sequence ID" value="NZ_MRCE01000030.1"/>
</dbReference>
<organism evidence="4 5">
    <name type="scientific">[Phormidium ambiguum] IAM M-71</name>
    <dbReference type="NCBI Taxonomy" id="454136"/>
    <lineage>
        <taxon>Bacteria</taxon>
        <taxon>Bacillati</taxon>
        <taxon>Cyanobacteriota</taxon>
        <taxon>Cyanophyceae</taxon>
        <taxon>Oscillatoriophycideae</taxon>
        <taxon>Aerosakkonematales</taxon>
        <taxon>Aerosakkonemataceae</taxon>
        <taxon>Floridanema</taxon>
    </lineage>
</organism>
<dbReference type="PRINTS" id="PR00722">
    <property type="entry name" value="CHYMOTRYPSIN"/>
</dbReference>
<name>A0A1U7IA47_9CYAN</name>
<dbReference type="InterPro" id="IPR001314">
    <property type="entry name" value="Peptidase_S1A"/>
</dbReference>
<comment type="similarity">
    <text evidence="1">Belongs to the peptidase S1 family.</text>
</comment>
<protein>
    <recommendedName>
        <fullName evidence="3">Peptidase S1 domain-containing protein</fullName>
    </recommendedName>
</protein>
<dbReference type="InterPro" id="IPR001254">
    <property type="entry name" value="Trypsin_dom"/>
</dbReference>
<dbReference type="InterPro" id="IPR009003">
    <property type="entry name" value="Peptidase_S1_PA"/>
</dbReference>
<dbReference type="Pfam" id="PF00089">
    <property type="entry name" value="Trypsin"/>
    <property type="match status" value="1"/>
</dbReference>
<dbReference type="Gene3D" id="2.40.10.10">
    <property type="entry name" value="Trypsin-like serine proteases"/>
    <property type="match status" value="1"/>
</dbReference>
<dbReference type="PANTHER" id="PTHR24276:SF98">
    <property type="entry name" value="FI18310P1-RELATED"/>
    <property type="match status" value="1"/>
</dbReference>
<dbReference type="OrthoDB" id="8884718at2"/>
<dbReference type="SMART" id="SM00020">
    <property type="entry name" value="Tryp_SPc"/>
    <property type="match status" value="1"/>
</dbReference>
<keyword evidence="2" id="KW-1015">Disulfide bond</keyword>
<dbReference type="InterPro" id="IPR043504">
    <property type="entry name" value="Peptidase_S1_PA_chymotrypsin"/>
</dbReference>
<dbReference type="Proteomes" id="UP000185860">
    <property type="component" value="Unassembled WGS sequence"/>
</dbReference>
<gene>
    <name evidence="4" type="ORF">NIES2119_23350</name>
</gene>
<dbReference type="STRING" id="454136.NIES2119_23350"/>
<dbReference type="PROSITE" id="PS50240">
    <property type="entry name" value="TRYPSIN_DOM"/>
    <property type="match status" value="1"/>
</dbReference>
<evidence type="ECO:0000259" key="3">
    <source>
        <dbReference type="PROSITE" id="PS50240"/>
    </source>
</evidence>